<dbReference type="EMBL" id="UOGJ01000073">
    <property type="protein sequence ID" value="VAX35795.1"/>
    <property type="molecule type" value="Genomic_DNA"/>
</dbReference>
<sequence>MDLSEIWNKALSHTEIIRARVQALLTIGDTHVPYVLLSESSINIGDTVVRKGKVLVEKPTLVLPPNNPQFSGFDFNQQENLDPSSMLNFLMIRGIALPSMRYDNKTSSLDIYEGKLSKAITHYEDKFQQQENVSTGLIAGPEDCWQFSLLIFVCSQIARNAETDIKKLMDEHKRQNGFDNSW</sequence>
<proteinExistence type="predicted"/>
<evidence type="ECO:0000313" key="1">
    <source>
        <dbReference type="EMBL" id="VAX35795.1"/>
    </source>
</evidence>
<protein>
    <submittedName>
        <fullName evidence="1">Uncharacterized protein</fullName>
    </submittedName>
</protein>
<accession>A0A3B1DV33</accession>
<gene>
    <name evidence="1" type="ORF">MNBD_UNCLBAC01-320</name>
</gene>
<reference evidence="1" key="1">
    <citation type="submission" date="2018-06" db="EMBL/GenBank/DDBJ databases">
        <authorList>
            <person name="Zhirakovskaya E."/>
        </authorList>
    </citation>
    <scope>NUCLEOTIDE SEQUENCE</scope>
</reference>
<organism evidence="1">
    <name type="scientific">hydrothermal vent metagenome</name>
    <dbReference type="NCBI Taxonomy" id="652676"/>
    <lineage>
        <taxon>unclassified sequences</taxon>
        <taxon>metagenomes</taxon>
        <taxon>ecological metagenomes</taxon>
    </lineage>
</organism>
<name>A0A3B1DV33_9ZZZZ</name>
<dbReference type="AlphaFoldDB" id="A0A3B1DV33"/>